<feature type="transmembrane region" description="Helical" evidence="13">
    <location>
        <begin position="228"/>
        <end position="248"/>
    </location>
</feature>
<proteinExistence type="predicted"/>
<dbReference type="InterPro" id="IPR027430">
    <property type="entry name" value="Retinal_BS"/>
</dbReference>
<dbReference type="Ensembl" id="ENSDCDT00010066648.1">
    <property type="protein sequence ID" value="ENSDCDP00010056020.1"/>
    <property type="gene ID" value="ENSDCDG00010032034.1"/>
</dbReference>
<evidence type="ECO:0000313" key="16">
    <source>
        <dbReference type="Proteomes" id="UP000694580"/>
    </source>
</evidence>
<protein>
    <recommendedName>
        <fullName evidence="14">G-protein coupled receptors family 1 profile domain-containing protein</fullName>
    </recommendedName>
</protein>
<dbReference type="PRINTS" id="PR00237">
    <property type="entry name" value="GPCRRHODOPSN"/>
</dbReference>
<dbReference type="PROSITE" id="PS50262">
    <property type="entry name" value="G_PROTEIN_RECEP_F1_2"/>
    <property type="match status" value="1"/>
</dbReference>
<evidence type="ECO:0000256" key="12">
    <source>
        <dbReference type="SAM" id="MobiDB-lite"/>
    </source>
</evidence>
<evidence type="ECO:0000259" key="14">
    <source>
        <dbReference type="PROSITE" id="PS50262"/>
    </source>
</evidence>
<keyword evidence="5" id="KW-0681">Retinal protein</keyword>
<evidence type="ECO:0000256" key="7">
    <source>
        <dbReference type="ARBA" id="ARBA00022991"/>
    </source>
</evidence>
<evidence type="ECO:0000256" key="1">
    <source>
        <dbReference type="ARBA" id="ARBA00004141"/>
    </source>
</evidence>
<keyword evidence="10" id="KW-0675">Receptor</keyword>
<feature type="transmembrane region" description="Helical" evidence="13">
    <location>
        <begin position="53"/>
        <end position="77"/>
    </location>
</feature>
<keyword evidence="9 13" id="KW-0472">Membrane</keyword>
<keyword evidence="7" id="KW-0157">Chromophore</keyword>
<evidence type="ECO:0000256" key="8">
    <source>
        <dbReference type="ARBA" id="ARBA00023040"/>
    </source>
</evidence>
<dbReference type="FunFam" id="1.20.1070.10:FF:000219">
    <property type="entry name" value="Opsin 5-like 2"/>
    <property type="match status" value="1"/>
</dbReference>
<dbReference type="InterPro" id="IPR050125">
    <property type="entry name" value="GPCR_opsins"/>
</dbReference>
<evidence type="ECO:0000256" key="11">
    <source>
        <dbReference type="ARBA" id="ARBA00023224"/>
    </source>
</evidence>
<dbReference type="InterPro" id="IPR000276">
    <property type="entry name" value="GPCR_Rhodpsn"/>
</dbReference>
<feature type="transmembrane region" description="Helical" evidence="13">
    <location>
        <begin position="89"/>
        <end position="119"/>
    </location>
</feature>
<keyword evidence="6 13" id="KW-1133">Transmembrane helix</keyword>
<reference evidence="15" key="3">
    <citation type="submission" date="2025-09" db="UniProtKB">
        <authorList>
            <consortium name="Ensembl"/>
        </authorList>
    </citation>
    <scope>IDENTIFICATION</scope>
</reference>
<keyword evidence="8" id="KW-0297">G-protein coupled receptor</keyword>
<dbReference type="CDD" id="cd15074">
    <property type="entry name" value="7tmA_Opsin5_neuropsin"/>
    <property type="match status" value="1"/>
</dbReference>
<evidence type="ECO:0000256" key="2">
    <source>
        <dbReference type="ARBA" id="ARBA00022543"/>
    </source>
</evidence>
<dbReference type="GO" id="GO:0004930">
    <property type="term" value="F:G protein-coupled receptor activity"/>
    <property type="evidence" value="ECO:0007669"/>
    <property type="project" value="UniProtKB-KW"/>
</dbReference>
<reference evidence="15 16" key="1">
    <citation type="submission" date="2020-06" db="EMBL/GenBank/DDBJ databases">
        <authorList>
            <consortium name="Wellcome Sanger Institute Data Sharing"/>
        </authorList>
    </citation>
    <scope>NUCLEOTIDE SEQUENCE [LARGE SCALE GENOMIC DNA]</scope>
</reference>
<keyword evidence="11" id="KW-0807">Transducer</keyword>
<feature type="domain" description="G-protein coupled receptors family 1 profile" evidence="14">
    <location>
        <begin position="32"/>
        <end position="288"/>
    </location>
</feature>
<dbReference type="GO" id="GO:0016020">
    <property type="term" value="C:membrane"/>
    <property type="evidence" value="ECO:0007669"/>
    <property type="project" value="UniProtKB-SubCell"/>
</dbReference>
<sequence>MGNASETQLFVSSITFMPLFSLTLAGALSLLGNGVLLLVAYRKRSSLKPAEFFIVNLSISDLGMTITLFPLAIPSAFYHRWLFGDWTCLYYAFCGVLFGLCSLTNLTALSSVCCLKVCFPHYGNKFSSSHARLLVAGVWLYALVFAVGPLAHWGRYGPEPYGTACCIDWYAPSENLLAMSYIVCLFIFCYVLPCTVIFSSYTFILLTVRGSRQAVQQHVSPQTKTTNAHTLIVKLSVAVCIGFLGAWSPYAVVAMWAAFVETSLVPPVAFALAAIFAKSSTIYNPVVYLLFKPNFRKSLCCETAQFRRKICSSSCQGTPRPGLKDPNRPTSQRGHKDVTNSTRLSNGLPESHGPCLHCAETGGKTGEAQLCDKTSCRQYGNGHFPKEPPRLQSLQLGTSSAHKRSLIFAGETGSRLMLAYDNRGLCNQFSFSFRT</sequence>
<reference evidence="15" key="2">
    <citation type="submission" date="2025-08" db="UniProtKB">
        <authorList>
            <consortium name="Ensembl"/>
        </authorList>
    </citation>
    <scope>IDENTIFICATION</scope>
</reference>
<dbReference type="PANTHER" id="PTHR24240">
    <property type="entry name" value="OPSIN"/>
    <property type="match status" value="1"/>
</dbReference>
<evidence type="ECO:0000256" key="3">
    <source>
        <dbReference type="ARBA" id="ARBA00022606"/>
    </source>
</evidence>
<dbReference type="GeneTree" id="ENSGT01120000271854"/>
<evidence type="ECO:0000256" key="9">
    <source>
        <dbReference type="ARBA" id="ARBA00023136"/>
    </source>
</evidence>
<accession>A0AAY4EEF1</accession>
<evidence type="ECO:0000256" key="6">
    <source>
        <dbReference type="ARBA" id="ARBA00022989"/>
    </source>
</evidence>
<evidence type="ECO:0000313" key="15">
    <source>
        <dbReference type="Ensembl" id="ENSDCDP00010056020.1"/>
    </source>
</evidence>
<dbReference type="Proteomes" id="UP000694580">
    <property type="component" value="Chromosome 10"/>
</dbReference>
<feature type="transmembrane region" description="Helical" evidence="13">
    <location>
        <begin position="131"/>
        <end position="151"/>
    </location>
</feature>
<organism evidence="15 16">
    <name type="scientific">Denticeps clupeoides</name>
    <name type="common">denticle herring</name>
    <dbReference type="NCBI Taxonomy" id="299321"/>
    <lineage>
        <taxon>Eukaryota</taxon>
        <taxon>Metazoa</taxon>
        <taxon>Chordata</taxon>
        <taxon>Craniata</taxon>
        <taxon>Vertebrata</taxon>
        <taxon>Euteleostomi</taxon>
        <taxon>Actinopterygii</taxon>
        <taxon>Neopterygii</taxon>
        <taxon>Teleostei</taxon>
        <taxon>Clupei</taxon>
        <taxon>Clupeiformes</taxon>
        <taxon>Denticipitoidei</taxon>
        <taxon>Denticipitidae</taxon>
        <taxon>Denticeps</taxon>
    </lineage>
</organism>
<feature type="transmembrane region" description="Helical" evidence="13">
    <location>
        <begin position="268"/>
        <end position="291"/>
    </location>
</feature>
<feature type="region of interest" description="Disordered" evidence="12">
    <location>
        <begin position="314"/>
        <end position="348"/>
    </location>
</feature>
<comment type="subcellular location">
    <subcellularLocation>
        <location evidence="1">Membrane</location>
        <topology evidence="1">Multi-pass membrane protein</topology>
    </subcellularLocation>
</comment>
<dbReference type="SUPFAM" id="SSF81321">
    <property type="entry name" value="Family A G protein-coupled receptor-like"/>
    <property type="match status" value="1"/>
</dbReference>
<dbReference type="Pfam" id="PF00001">
    <property type="entry name" value="7tm_1"/>
    <property type="match status" value="1"/>
</dbReference>
<feature type="transmembrane region" description="Helical" evidence="13">
    <location>
        <begin position="20"/>
        <end position="41"/>
    </location>
</feature>
<dbReference type="Gene3D" id="1.20.1070.10">
    <property type="entry name" value="Rhodopsin 7-helix transmembrane proteins"/>
    <property type="match status" value="1"/>
</dbReference>
<dbReference type="PROSITE" id="PS00238">
    <property type="entry name" value="OPSIN"/>
    <property type="match status" value="1"/>
</dbReference>
<evidence type="ECO:0000256" key="10">
    <source>
        <dbReference type="ARBA" id="ARBA00023170"/>
    </source>
</evidence>
<feature type="transmembrane region" description="Helical" evidence="13">
    <location>
        <begin position="178"/>
        <end position="208"/>
    </location>
</feature>
<dbReference type="InterPro" id="IPR017452">
    <property type="entry name" value="GPCR_Rhodpsn_7TM"/>
</dbReference>
<dbReference type="AlphaFoldDB" id="A0AAY4EEF1"/>
<keyword evidence="16" id="KW-1185">Reference proteome</keyword>
<name>A0AAY4EEF1_9TELE</name>
<evidence type="ECO:0000256" key="13">
    <source>
        <dbReference type="SAM" id="Phobius"/>
    </source>
</evidence>
<dbReference type="GO" id="GO:0007602">
    <property type="term" value="P:phototransduction"/>
    <property type="evidence" value="ECO:0007669"/>
    <property type="project" value="UniProtKB-KW"/>
</dbReference>
<dbReference type="GO" id="GO:0009881">
    <property type="term" value="F:photoreceptor activity"/>
    <property type="evidence" value="ECO:0007669"/>
    <property type="project" value="UniProtKB-KW"/>
</dbReference>
<gene>
    <name evidence="15" type="primary">opn7d</name>
</gene>
<evidence type="ECO:0000256" key="4">
    <source>
        <dbReference type="ARBA" id="ARBA00022692"/>
    </source>
</evidence>
<evidence type="ECO:0000256" key="5">
    <source>
        <dbReference type="ARBA" id="ARBA00022925"/>
    </source>
</evidence>
<keyword evidence="2" id="KW-0600">Photoreceptor protein</keyword>
<keyword evidence="4 13" id="KW-0812">Transmembrane</keyword>
<keyword evidence="3" id="KW-0716">Sensory transduction</keyword>